<evidence type="ECO:0000313" key="1">
    <source>
        <dbReference type="EMBL" id="MBB5271514.1"/>
    </source>
</evidence>
<organism evidence="1 2">
    <name type="scientific">Quisquiliibacterium transsilvanicum</name>
    <dbReference type="NCBI Taxonomy" id="1549638"/>
    <lineage>
        <taxon>Bacteria</taxon>
        <taxon>Pseudomonadati</taxon>
        <taxon>Pseudomonadota</taxon>
        <taxon>Betaproteobacteria</taxon>
        <taxon>Burkholderiales</taxon>
        <taxon>Burkholderiaceae</taxon>
        <taxon>Quisquiliibacterium</taxon>
    </lineage>
</organism>
<keyword evidence="2" id="KW-1185">Reference proteome</keyword>
<evidence type="ECO:0000313" key="2">
    <source>
        <dbReference type="Proteomes" id="UP000532440"/>
    </source>
</evidence>
<sequence length="275" mass="29785">MFDKEAIEALQHGGGIYEAGNAVRAAFAETSVVALPEHFTERDLEKYLPSRRRARGVMTTSALKDFAAYATAHAEAGASVFVDAGEMSATAVLNLGTPEKPGHTDNRAKLQAQQTAAYRALLQHACGRGLTQTVAAEFLEDWPDLIECFNEQGLIKPPKAIAAIRKLTIEAMRKLESSEQSLSASKSAFESVQATSADPIPTTIYFKCVPYKDLAERLFVLRLGVQTGSDKTSIVLRIVKAELHAEEMANELADLVRDSLNGTMPVLLGAYAKTN</sequence>
<dbReference type="AlphaFoldDB" id="A0A7W8M8Y8"/>
<proteinExistence type="predicted"/>
<protein>
    <submittedName>
        <fullName evidence="1">Uncharacterized protein YfdQ (DUF2303 family)</fullName>
    </submittedName>
</protein>
<dbReference type="Proteomes" id="UP000532440">
    <property type="component" value="Unassembled WGS sequence"/>
</dbReference>
<gene>
    <name evidence="1" type="ORF">HNQ70_001524</name>
</gene>
<name>A0A7W8M8Y8_9BURK</name>
<comment type="caution">
    <text evidence="1">The sequence shown here is derived from an EMBL/GenBank/DDBJ whole genome shotgun (WGS) entry which is preliminary data.</text>
</comment>
<accession>A0A7W8M8Y8</accession>
<dbReference type="EMBL" id="JACHGB010000003">
    <property type="protein sequence ID" value="MBB5271514.1"/>
    <property type="molecule type" value="Genomic_DNA"/>
</dbReference>
<dbReference type="RefSeq" id="WP_183965959.1">
    <property type="nucleotide sequence ID" value="NZ_BAABEW010000001.1"/>
</dbReference>
<reference evidence="1 2" key="1">
    <citation type="submission" date="2020-08" db="EMBL/GenBank/DDBJ databases">
        <title>Genomic Encyclopedia of Type Strains, Phase IV (KMG-IV): sequencing the most valuable type-strain genomes for metagenomic binning, comparative biology and taxonomic classification.</title>
        <authorList>
            <person name="Goeker M."/>
        </authorList>
    </citation>
    <scope>NUCLEOTIDE SEQUENCE [LARGE SCALE GENOMIC DNA]</scope>
    <source>
        <strain evidence="1 2">DSM 29781</strain>
    </source>
</reference>
<dbReference type="InterPro" id="IPR019276">
    <property type="entry name" value="DUF2303"/>
</dbReference>
<dbReference type="Pfam" id="PF10065">
    <property type="entry name" value="DUF2303"/>
    <property type="match status" value="1"/>
</dbReference>